<sequence length="214" mass="24393">MLTKPIQIALVDDHRLFRSGIAALIDSFGGYNILFEATHGQELIGSISAGLVPDIILLDINMPVMDGISTAQWLRKYHPSIRIIILSMFEDAEKVLLMVRAGVKGYLLKDAEPDEFERALIKVSEGDLFYPDFVTRHLLNNFNIDKEAQVQLNPREIEFLRLTSTELTYKEIADTMNISVRTVDSFRDHLFEKLQIKSRVGLVLYSIKNKLIDL</sequence>
<evidence type="ECO:0000256" key="3">
    <source>
        <dbReference type="ARBA" id="ARBA00023125"/>
    </source>
</evidence>
<dbReference type="InterPro" id="IPR011006">
    <property type="entry name" value="CheY-like_superfamily"/>
</dbReference>
<dbReference type="SUPFAM" id="SSF52172">
    <property type="entry name" value="CheY-like"/>
    <property type="match status" value="1"/>
</dbReference>
<dbReference type="Pfam" id="PF00196">
    <property type="entry name" value="GerE"/>
    <property type="match status" value="1"/>
</dbReference>
<dbReference type="PANTHER" id="PTHR43214">
    <property type="entry name" value="TWO-COMPONENT RESPONSE REGULATOR"/>
    <property type="match status" value="1"/>
</dbReference>
<evidence type="ECO:0000256" key="5">
    <source>
        <dbReference type="PROSITE-ProRule" id="PRU00169"/>
    </source>
</evidence>
<evidence type="ECO:0000256" key="1">
    <source>
        <dbReference type="ARBA" id="ARBA00022553"/>
    </source>
</evidence>
<gene>
    <name evidence="8" type="ORF">FSB76_13205</name>
</gene>
<protein>
    <submittedName>
        <fullName evidence="8">Response regulator transcription factor</fullName>
    </submittedName>
</protein>
<dbReference type="AlphaFoldDB" id="A0A5B8W1N9"/>
<dbReference type="InterPro" id="IPR058245">
    <property type="entry name" value="NreC/VraR/RcsB-like_REC"/>
</dbReference>
<accession>A0A5B8W1N9</accession>
<dbReference type="InterPro" id="IPR016032">
    <property type="entry name" value="Sig_transdc_resp-reg_C-effctor"/>
</dbReference>
<dbReference type="PANTHER" id="PTHR43214:SF41">
    <property type="entry name" value="NITRATE_NITRITE RESPONSE REGULATOR PROTEIN NARP"/>
    <property type="match status" value="1"/>
</dbReference>
<dbReference type="SMART" id="SM00448">
    <property type="entry name" value="REC"/>
    <property type="match status" value="1"/>
</dbReference>
<dbReference type="PROSITE" id="PS50110">
    <property type="entry name" value="RESPONSE_REGULATORY"/>
    <property type="match status" value="1"/>
</dbReference>
<feature type="domain" description="HTH luxR-type" evidence="6">
    <location>
        <begin position="145"/>
        <end position="210"/>
    </location>
</feature>
<evidence type="ECO:0000313" key="9">
    <source>
        <dbReference type="Proteomes" id="UP000321362"/>
    </source>
</evidence>
<dbReference type="Pfam" id="PF00072">
    <property type="entry name" value="Response_reg"/>
    <property type="match status" value="1"/>
</dbReference>
<dbReference type="SUPFAM" id="SSF46894">
    <property type="entry name" value="C-terminal effector domain of the bipartite response regulators"/>
    <property type="match status" value="1"/>
</dbReference>
<dbReference type="EMBL" id="CP042437">
    <property type="protein sequence ID" value="QEC76855.1"/>
    <property type="molecule type" value="Genomic_DNA"/>
</dbReference>
<evidence type="ECO:0000256" key="4">
    <source>
        <dbReference type="ARBA" id="ARBA00023163"/>
    </source>
</evidence>
<keyword evidence="2" id="KW-0805">Transcription regulation</keyword>
<name>A0A5B8W1N9_9SPHI</name>
<dbReference type="InterPro" id="IPR000792">
    <property type="entry name" value="Tscrpt_reg_LuxR_C"/>
</dbReference>
<dbReference type="PROSITE" id="PS50043">
    <property type="entry name" value="HTH_LUXR_2"/>
    <property type="match status" value="1"/>
</dbReference>
<keyword evidence="9" id="KW-1185">Reference proteome</keyword>
<dbReference type="PRINTS" id="PR00038">
    <property type="entry name" value="HTHLUXR"/>
</dbReference>
<reference evidence="8 9" key="1">
    <citation type="journal article" date="2013" name="J. Microbiol.">
        <title>Mucilaginibacter ginsenosidivorax sp. nov., with ginsenoside converting activity isolated from sediment.</title>
        <authorList>
            <person name="Kim J.K."/>
            <person name="Choi T.E."/>
            <person name="Liu Q.M."/>
            <person name="Park H.Y."/>
            <person name="Yi T.H."/>
            <person name="Yoon M.H."/>
            <person name="Kim S.C."/>
            <person name="Im W.T."/>
        </authorList>
    </citation>
    <scope>NUCLEOTIDE SEQUENCE [LARGE SCALE GENOMIC DNA]</scope>
    <source>
        <strain evidence="8 9">KHI28</strain>
    </source>
</reference>
<evidence type="ECO:0000259" key="7">
    <source>
        <dbReference type="PROSITE" id="PS50110"/>
    </source>
</evidence>
<dbReference type="GO" id="GO:0006355">
    <property type="term" value="P:regulation of DNA-templated transcription"/>
    <property type="evidence" value="ECO:0007669"/>
    <property type="project" value="InterPro"/>
</dbReference>
<feature type="modified residue" description="4-aspartylphosphate" evidence="5">
    <location>
        <position position="59"/>
    </location>
</feature>
<evidence type="ECO:0000313" key="8">
    <source>
        <dbReference type="EMBL" id="QEC76855.1"/>
    </source>
</evidence>
<organism evidence="8 9">
    <name type="scientific">Mucilaginibacter ginsenosidivorax</name>
    <dbReference type="NCBI Taxonomy" id="862126"/>
    <lineage>
        <taxon>Bacteria</taxon>
        <taxon>Pseudomonadati</taxon>
        <taxon>Bacteroidota</taxon>
        <taxon>Sphingobacteriia</taxon>
        <taxon>Sphingobacteriales</taxon>
        <taxon>Sphingobacteriaceae</taxon>
        <taxon>Mucilaginibacter</taxon>
    </lineage>
</organism>
<keyword evidence="1 5" id="KW-0597">Phosphoprotein</keyword>
<dbReference type="SMART" id="SM00421">
    <property type="entry name" value="HTH_LUXR"/>
    <property type="match status" value="1"/>
</dbReference>
<dbReference type="KEGG" id="mgk:FSB76_13205"/>
<dbReference type="CDD" id="cd06170">
    <property type="entry name" value="LuxR_C_like"/>
    <property type="match status" value="1"/>
</dbReference>
<dbReference type="OrthoDB" id="9797341at2"/>
<keyword evidence="4" id="KW-0804">Transcription</keyword>
<dbReference type="Proteomes" id="UP000321362">
    <property type="component" value="Chromosome"/>
</dbReference>
<dbReference type="Gene3D" id="3.40.50.2300">
    <property type="match status" value="1"/>
</dbReference>
<evidence type="ECO:0000256" key="2">
    <source>
        <dbReference type="ARBA" id="ARBA00023015"/>
    </source>
</evidence>
<dbReference type="InterPro" id="IPR039420">
    <property type="entry name" value="WalR-like"/>
</dbReference>
<evidence type="ECO:0000259" key="6">
    <source>
        <dbReference type="PROSITE" id="PS50043"/>
    </source>
</evidence>
<keyword evidence="3" id="KW-0238">DNA-binding</keyword>
<dbReference type="CDD" id="cd17535">
    <property type="entry name" value="REC_NarL-like"/>
    <property type="match status" value="1"/>
</dbReference>
<feature type="domain" description="Response regulatory" evidence="7">
    <location>
        <begin position="7"/>
        <end position="124"/>
    </location>
</feature>
<dbReference type="GO" id="GO:0000160">
    <property type="term" value="P:phosphorelay signal transduction system"/>
    <property type="evidence" value="ECO:0007669"/>
    <property type="project" value="InterPro"/>
</dbReference>
<dbReference type="RefSeq" id="WP_147054027.1">
    <property type="nucleotide sequence ID" value="NZ_CP042437.1"/>
</dbReference>
<dbReference type="GO" id="GO:0003677">
    <property type="term" value="F:DNA binding"/>
    <property type="evidence" value="ECO:0007669"/>
    <property type="project" value="UniProtKB-KW"/>
</dbReference>
<dbReference type="InterPro" id="IPR001789">
    <property type="entry name" value="Sig_transdc_resp-reg_receiver"/>
</dbReference>
<proteinExistence type="predicted"/>